<dbReference type="AlphaFoldDB" id="A0A1L9RWC2"/>
<keyword evidence="4 8" id="KW-1133">Transmembrane helix</keyword>
<feature type="transmembrane region" description="Helical" evidence="8">
    <location>
        <begin position="340"/>
        <end position="360"/>
    </location>
</feature>
<comment type="similarity">
    <text evidence="2 6">Belongs to the CDC50/LEM3 family.</text>
</comment>
<dbReference type="GeneID" id="63750428"/>
<gene>
    <name evidence="9" type="ORF">ASPWEDRAFT_36965</name>
</gene>
<evidence type="ECO:0000256" key="4">
    <source>
        <dbReference type="ARBA" id="ARBA00022989"/>
    </source>
</evidence>
<keyword evidence="10" id="KW-1185">Reference proteome</keyword>
<dbReference type="InterPro" id="IPR005045">
    <property type="entry name" value="CDC50/LEM3_fam"/>
</dbReference>
<evidence type="ECO:0000313" key="9">
    <source>
        <dbReference type="EMBL" id="OJJ39226.1"/>
    </source>
</evidence>
<sequence length="398" mass="44809">MARKAEKDSNKKDDDKANKRPTPNAFQQQRLRALQPILTPKSVLPLFFAIGVIFAPLGGVLLWASAQVKELEIDYTNCKEAPVGHYEQIPSDQFSYTFPSTNGIRGPFWERNSTEAPFTCTLTFDIPQDMGPPVYMYYRLTEFYQNHRKYVKSLNIEQLKGEAVDNKTLNGGTLSKCDPNDLMLDCGTMKAFYPAGTIANSMFNDTIYSPWKLESTGGRTLYNMTNKGIAQPSDKELIKPTKYKPWQVVPPPNWQDRYPNNYTEQNLPNLQEEEEFLVWMRTAALPDFSKMSRRNDSATLELGTYQLSIDYRFPVTEYKGTKSIFISTRTAVGGKNSAMGIAYVVVGGFCCLVGALFTIAHTIRPRKLGDESYLSWNKEDDSSAVASGNDHQTGSHAP</sequence>
<dbReference type="RefSeq" id="XP_040692902.1">
    <property type="nucleotide sequence ID" value="XM_040834580.1"/>
</dbReference>
<organism evidence="9 10">
    <name type="scientific">Aspergillus wentii DTO 134E9</name>
    <dbReference type="NCBI Taxonomy" id="1073089"/>
    <lineage>
        <taxon>Eukaryota</taxon>
        <taxon>Fungi</taxon>
        <taxon>Dikarya</taxon>
        <taxon>Ascomycota</taxon>
        <taxon>Pezizomycotina</taxon>
        <taxon>Eurotiomycetes</taxon>
        <taxon>Eurotiomycetidae</taxon>
        <taxon>Eurotiales</taxon>
        <taxon>Aspergillaceae</taxon>
        <taxon>Aspergillus</taxon>
        <taxon>Aspergillus subgen. Cremei</taxon>
    </lineage>
</organism>
<dbReference type="GO" id="GO:0005886">
    <property type="term" value="C:plasma membrane"/>
    <property type="evidence" value="ECO:0007669"/>
    <property type="project" value="TreeGrafter"/>
</dbReference>
<keyword evidence="5 6" id="KW-0472">Membrane</keyword>
<evidence type="ECO:0000256" key="6">
    <source>
        <dbReference type="PIRNR" id="PIRNR015840"/>
    </source>
</evidence>
<dbReference type="PANTHER" id="PTHR10926:SF0">
    <property type="entry name" value="CDC50, ISOFORM A"/>
    <property type="match status" value="1"/>
</dbReference>
<feature type="region of interest" description="Disordered" evidence="7">
    <location>
        <begin position="1"/>
        <end position="26"/>
    </location>
</feature>
<keyword evidence="3 8" id="KW-0812">Transmembrane</keyword>
<comment type="subcellular location">
    <subcellularLocation>
        <location evidence="1">Membrane</location>
        <topology evidence="1">Multi-pass membrane protein</topology>
    </subcellularLocation>
</comment>
<dbReference type="STRING" id="1073089.A0A1L9RWC2"/>
<accession>A0A1L9RWC2</accession>
<evidence type="ECO:0000256" key="3">
    <source>
        <dbReference type="ARBA" id="ARBA00022692"/>
    </source>
</evidence>
<dbReference type="PANTHER" id="PTHR10926">
    <property type="entry name" value="CELL CYCLE CONTROL PROTEIN 50"/>
    <property type="match status" value="1"/>
</dbReference>
<protein>
    <submittedName>
        <fullName evidence="9">Uncharacterized protein</fullName>
    </submittedName>
</protein>
<dbReference type="VEuPathDB" id="FungiDB:ASPWEDRAFT_36965"/>
<dbReference type="GO" id="GO:0005794">
    <property type="term" value="C:Golgi apparatus"/>
    <property type="evidence" value="ECO:0007669"/>
    <property type="project" value="TreeGrafter"/>
</dbReference>
<dbReference type="Proteomes" id="UP000184383">
    <property type="component" value="Unassembled WGS sequence"/>
</dbReference>
<feature type="transmembrane region" description="Helical" evidence="8">
    <location>
        <begin position="43"/>
        <end position="64"/>
    </location>
</feature>
<evidence type="ECO:0000256" key="5">
    <source>
        <dbReference type="ARBA" id="ARBA00023136"/>
    </source>
</evidence>
<dbReference type="Pfam" id="PF03381">
    <property type="entry name" value="CDC50"/>
    <property type="match status" value="1"/>
</dbReference>
<evidence type="ECO:0000256" key="1">
    <source>
        <dbReference type="ARBA" id="ARBA00004141"/>
    </source>
</evidence>
<reference evidence="10" key="1">
    <citation type="journal article" date="2017" name="Genome Biol.">
        <title>Comparative genomics reveals high biological diversity and specific adaptations in the industrially and medically important fungal genus Aspergillus.</title>
        <authorList>
            <person name="de Vries R.P."/>
            <person name="Riley R."/>
            <person name="Wiebenga A."/>
            <person name="Aguilar-Osorio G."/>
            <person name="Amillis S."/>
            <person name="Uchima C.A."/>
            <person name="Anderluh G."/>
            <person name="Asadollahi M."/>
            <person name="Askin M."/>
            <person name="Barry K."/>
            <person name="Battaglia E."/>
            <person name="Bayram O."/>
            <person name="Benocci T."/>
            <person name="Braus-Stromeyer S.A."/>
            <person name="Caldana C."/>
            <person name="Canovas D."/>
            <person name="Cerqueira G.C."/>
            <person name="Chen F."/>
            <person name="Chen W."/>
            <person name="Choi C."/>
            <person name="Clum A."/>
            <person name="Dos Santos R.A."/>
            <person name="Damasio A.R."/>
            <person name="Diallinas G."/>
            <person name="Emri T."/>
            <person name="Fekete E."/>
            <person name="Flipphi M."/>
            <person name="Freyberg S."/>
            <person name="Gallo A."/>
            <person name="Gournas C."/>
            <person name="Habgood R."/>
            <person name="Hainaut M."/>
            <person name="Harispe M.L."/>
            <person name="Henrissat B."/>
            <person name="Hilden K.S."/>
            <person name="Hope R."/>
            <person name="Hossain A."/>
            <person name="Karabika E."/>
            <person name="Karaffa L."/>
            <person name="Karanyi Z."/>
            <person name="Krasevec N."/>
            <person name="Kuo A."/>
            <person name="Kusch H."/>
            <person name="LaButti K."/>
            <person name="Lagendijk E.L."/>
            <person name="Lapidus A."/>
            <person name="Levasseur A."/>
            <person name="Lindquist E."/>
            <person name="Lipzen A."/>
            <person name="Logrieco A.F."/>
            <person name="MacCabe A."/>
            <person name="Maekelae M.R."/>
            <person name="Malavazi I."/>
            <person name="Melin P."/>
            <person name="Meyer V."/>
            <person name="Mielnichuk N."/>
            <person name="Miskei M."/>
            <person name="Molnar A.P."/>
            <person name="Mule G."/>
            <person name="Ngan C.Y."/>
            <person name="Orejas M."/>
            <person name="Orosz E."/>
            <person name="Ouedraogo J.P."/>
            <person name="Overkamp K.M."/>
            <person name="Park H.-S."/>
            <person name="Perrone G."/>
            <person name="Piumi F."/>
            <person name="Punt P.J."/>
            <person name="Ram A.F."/>
            <person name="Ramon A."/>
            <person name="Rauscher S."/>
            <person name="Record E."/>
            <person name="Riano-Pachon D.M."/>
            <person name="Robert V."/>
            <person name="Roehrig J."/>
            <person name="Ruller R."/>
            <person name="Salamov A."/>
            <person name="Salih N.S."/>
            <person name="Samson R.A."/>
            <person name="Sandor E."/>
            <person name="Sanguinetti M."/>
            <person name="Schuetze T."/>
            <person name="Sepcic K."/>
            <person name="Shelest E."/>
            <person name="Sherlock G."/>
            <person name="Sophianopoulou V."/>
            <person name="Squina F.M."/>
            <person name="Sun H."/>
            <person name="Susca A."/>
            <person name="Todd R.B."/>
            <person name="Tsang A."/>
            <person name="Unkles S.E."/>
            <person name="van de Wiele N."/>
            <person name="van Rossen-Uffink D."/>
            <person name="Oliveira J.V."/>
            <person name="Vesth T.C."/>
            <person name="Visser J."/>
            <person name="Yu J.-H."/>
            <person name="Zhou M."/>
            <person name="Andersen M.R."/>
            <person name="Archer D.B."/>
            <person name="Baker S.E."/>
            <person name="Benoit I."/>
            <person name="Brakhage A.A."/>
            <person name="Braus G.H."/>
            <person name="Fischer R."/>
            <person name="Frisvad J.C."/>
            <person name="Goldman G.H."/>
            <person name="Houbraken J."/>
            <person name="Oakley B."/>
            <person name="Pocsi I."/>
            <person name="Scazzocchio C."/>
            <person name="Seiboth B."/>
            <person name="vanKuyk P.A."/>
            <person name="Wortman J."/>
            <person name="Dyer P.S."/>
            <person name="Grigoriev I.V."/>
        </authorList>
    </citation>
    <scope>NUCLEOTIDE SEQUENCE [LARGE SCALE GENOMIC DNA]</scope>
    <source>
        <strain evidence="10">DTO 134E9</strain>
    </source>
</reference>
<proteinExistence type="inferred from homology"/>
<name>A0A1L9RWC2_ASPWE</name>
<evidence type="ECO:0000256" key="2">
    <source>
        <dbReference type="ARBA" id="ARBA00009457"/>
    </source>
</evidence>
<dbReference type="EMBL" id="KV878210">
    <property type="protein sequence ID" value="OJJ39226.1"/>
    <property type="molecule type" value="Genomic_DNA"/>
</dbReference>
<dbReference type="PIRSF" id="PIRSF015840">
    <property type="entry name" value="DUF284_TM_euk"/>
    <property type="match status" value="1"/>
</dbReference>
<evidence type="ECO:0000256" key="8">
    <source>
        <dbReference type="SAM" id="Phobius"/>
    </source>
</evidence>
<dbReference type="GO" id="GO:0045332">
    <property type="term" value="P:phospholipid translocation"/>
    <property type="evidence" value="ECO:0007669"/>
    <property type="project" value="UniProtKB-UniRule"/>
</dbReference>
<evidence type="ECO:0000313" key="10">
    <source>
        <dbReference type="Proteomes" id="UP000184383"/>
    </source>
</evidence>
<feature type="compositionally biased region" description="Basic and acidic residues" evidence="7">
    <location>
        <begin position="1"/>
        <end position="18"/>
    </location>
</feature>
<dbReference type="GO" id="GO:0005783">
    <property type="term" value="C:endoplasmic reticulum"/>
    <property type="evidence" value="ECO:0007669"/>
    <property type="project" value="TreeGrafter"/>
</dbReference>
<evidence type="ECO:0000256" key="7">
    <source>
        <dbReference type="SAM" id="MobiDB-lite"/>
    </source>
</evidence>
<dbReference type="OrthoDB" id="340608at2759"/>